<evidence type="ECO:0000313" key="2">
    <source>
        <dbReference type="Proteomes" id="UP000265515"/>
    </source>
</evidence>
<dbReference type="Proteomes" id="UP000265515">
    <property type="component" value="Unassembled WGS sequence"/>
</dbReference>
<keyword evidence="2" id="KW-1185">Reference proteome</keyword>
<evidence type="ECO:0000313" key="1">
    <source>
        <dbReference type="EMBL" id="GBG66913.1"/>
    </source>
</evidence>
<dbReference type="AlphaFoldDB" id="A0A388KAE1"/>
<dbReference type="Gramene" id="GBG66913">
    <property type="protein sequence ID" value="GBG66913"/>
    <property type="gene ID" value="CBR_g72668"/>
</dbReference>
<gene>
    <name evidence="1" type="ORF">CBR_g72668</name>
</gene>
<organism evidence="1 2">
    <name type="scientific">Chara braunii</name>
    <name type="common">Braun's stonewort</name>
    <dbReference type="NCBI Taxonomy" id="69332"/>
    <lineage>
        <taxon>Eukaryota</taxon>
        <taxon>Viridiplantae</taxon>
        <taxon>Streptophyta</taxon>
        <taxon>Charophyceae</taxon>
        <taxon>Charales</taxon>
        <taxon>Characeae</taxon>
        <taxon>Chara</taxon>
    </lineage>
</organism>
<dbReference type="EMBL" id="BFEA01000080">
    <property type="protein sequence ID" value="GBG66913.1"/>
    <property type="molecule type" value="Genomic_DNA"/>
</dbReference>
<sequence>MAVLRKSFSTTDRAMCAVAVFVALVLYRSATSAQGQEVQRLKPVDLCDFFMEGLGYGDIPVIVLNATGSDQSYGVPLTSMVVQGVEQKVLNANSGPCAFLSPAGVDFSCDNQLYVSGRVIRSRTFNRPIYDFINKLVVIYLVNVQLNGTTLFLNDTNTLYRMDRRCVAVYTMVPHDGSEYAVLLEGYQRRDALRSGTWQSGDRRVGFEINAHGRARITHLYENDSGKGLFISVSPCIASSDLLCCSAGMSVDLTSIGAMAVVERFCWGRRVFLFKAAKRKEEGRAVAVLSASQWLATRFDRR</sequence>
<name>A0A388KAE1_CHABU</name>
<accession>A0A388KAE1</accession>
<reference evidence="1 2" key="1">
    <citation type="journal article" date="2018" name="Cell">
        <title>The Chara Genome: Secondary Complexity and Implications for Plant Terrestrialization.</title>
        <authorList>
            <person name="Nishiyama T."/>
            <person name="Sakayama H."/>
            <person name="Vries J.D."/>
            <person name="Buschmann H."/>
            <person name="Saint-Marcoux D."/>
            <person name="Ullrich K.K."/>
            <person name="Haas F.B."/>
            <person name="Vanderstraeten L."/>
            <person name="Becker D."/>
            <person name="Lang D."/>
            <person name="Vosolsobe S."/>
            <person name="Rombauts S."/>
            <person name="Wilhelmsson P.K.I."/>
            <person name="Janitza P."/>
            <person name="Kern R."/>
            <person name="Heyl A."/>
            <person name="Rumpler F."/>
            <person name="Villalobos L.I.A.C."/>
            <person name="Clay J.M."/>
            <person name="Skokan R."/>
            <person name="Toyoda A."/>
            <person name="Suzuki Y."/>
            <person name="Kagoshima H."/>
            <person name="Schijlen E."/>
            <person name="Tajeshwar N."/>
            <person name="Catarino B."/>
            <person name="Hetherington A.J."/>
            <person name="Saltykova A."/>
            <person name="Bonnot C."/>
            <person name="Breuninger H."/>
            <person name="Symeonidi A."/>
            <person name="Radhakrishnan G.V."/>
            <person name="Van Nieuwerburgh F."/>
            <person name="Deforce D."/>
            <person name="Chang C."/>
            <person name="Karol K.G."/>
            <person name="Hedrich R."/>
            <person name="Ulvskov P."/>
            <person name="Glockner G."/>
            <person name="Delwiche C.F."/>
            <person name="Petrasek J."/>
            <person name="Van de Peer Y."/>
            <person name="Friml J."/>
            <person name="Beilby M."/>
            <person name="Dolan L."/>
            <person name="Kohara Y."/>
            <person name="Sugano S."/>
            <person name="Fujiyama A."/>
            <person name="Delaux P.-M."/>
            <person name="Quint M."/>
            <person name="TheiBen G."/>
            <person name="Hagemann M."/>
            <person name="Harholt J."/>
            <person name="Dunand C."/>
            <person name="Zachgo S."/>
            <person name="Langdale J."/>
            <person name="Maumus F."/>
            <person name="Straeten D.V.D."/>
            <person name="Gould S.B."/>
            <person name="Rensing S.A."/>
        </authorList>
    </citation>
    <scope>NUCLEOTIDE SEQUENCE [LARGE SCALE GENOMIC DNA]</scope>
    <source>
        <strain evidence="1 2">S276</strain>
    </source>
</reference>
<comment type="caution">
    <text evidence="1">The sequence shown here is derived from an EMBL/GenBank/DDBJ whole genome shotgun (WGS) entry which is preliminary data.</text>
</comment>
<protein>
    <submittedName>
        <fullName evidence="1">Uncharacterized protein</fullName>
    </submittedName>
</protein>
<proteinExistence type="predicted"/>